<dbReference type="InterPro" id="IPR027383">
    <property type="entry name" value="Znf_put"/>
</dbReference>
<evidence type="ECO:0000313" key="4">
    <source>
        <dbReference type="EMBL" id="KIH99885.1"/>
    </source>
</evidence>
<evidence type="ECO:0000256" key="1">
    <source>
        <dbReference type="ARBA" id="ARBA00023015"/>
    </source>
</evidence>
<dbReference type="EMBL" id="JROO01000007">
    <property type="protein sequence ID" value="KIH99885.1"/>
    <property type="molecule type" value="Genomic_DNA"/>
</dbReference>
<dbReference type="OrthoDB" id="3267840at2"/>
<evidence type="ECO:0000259" key="3">
    <source>
        <dbReference type="Pfam" id="PF13490"/>
    </source>
</evidence>
<gene>
    <name evidence="4" type="ORF">LP52_04475</name>
</gene>
<dbReference type="Pfam" id="PF13490">
    <property type="entry name" value="zf-HC2"/>
    <property type="match status" value="1"/>
</dbReference>
<comment type="caution">
    <text evidence="4">The sequence shown here is derived from an EMBL/GenBank/DDBJ whole genome shotgun (WGS) entry which is preliminary data.</text>
</comment>
<dbReference type="Gene3D" id="1.10.10.1320">
    <property type="entry name" value="Anti-sigma factor, zinc-finger domain"/>
    <property type="match status" value="1"/>
</dbReference>
<name>A0A0C2JLQ4_9ACTN</name>
<reference evidence="5" key="1">
    <citation type="journal article" date="2015" name="Chem. Biol.">
        <title>Structure, bioactivity, and resistance mechanism of streptomonomicin, an unusual lasso Peptide from an understudied halophilic actinomycete.</title>
        <authorList>
            <person name="Metelev M."/>
            <person name="Tietz J.I."/>
            <person name="Melby J.O."/>
            <person name="Blair P.M."/>
            <person name="Zhu L."/>
            <person name="Livnat I."/>
            <person name="Severinov K."/>
            <person name="Mitchell D.A."/>
        </authorList>
    </citation>
    <scope>NUCLEOTIDE SEQUENCE [LARGE SCALE GENOMIC DNA]</scope>
    <source>
        <strain evidence="5">YIM 90003</strain>
    </source>
</reference>
<dbReference type="InterPro" id="IPR024020">
    <property type="entry name" value="Anit_sigma_mycothiol_RsrA"/>
</dbReference>
<dbReference type="NCBIfam" id="TIGR03988">
    <property type="entry name" value="antisig_RsrA"/>
    <property type="match status" value="1"/>
</dbReference>
<organism evidence="4 5">
    <name type="scientific">Streptomonospora alba</name>
    <dbReference type="NCBI Taxonomy" id="183763"/>
    <lineage>
        <taxon>Bacteria</taxon>
        <taxon>Bacillati</taxon>
        <taxon>Actinomycetota</taxon>
        <taxon>Actinomycetes</taxon>
        <taxon>Streptosporangiales</taxon>
        <taxon>Nocardiopsidaceae</taxon>
        <taxon>Streptomonospora</taxon>
    </lineage>
</organism>
<dbReference type="AlphaFoldDB" id="A0A0C2JLQ4"/>
<dbReference type="STRING" id="183763.LP52_04475"/>
<dbReference type="RefSeq" id="WP_040271023.1">
    <property type="nucleotide sequence ID" value="NZ_JROO01000007.1"/>
</dbReference>
<protein>
    <submittedName>
        <fullName evidence="4">Anti-sigma factor</fullName>
    </submittedName>
</protein>
<keyword evidence="5" id="KW-1185">Reference proteome</keyword>
<keyword evidence="2" id="KW-0804">Transcription</keyword>
<dbReference type="Proteomes" id="UP000031675">
    <property type="component" value="Unassembled WGS sequence"/>
</dbReference>
<feature type="domain" description="Putative zinc-finger" evidence="3">
    <location>
        <begin position="11"/>
        <end position="44"/>
    </location>
</feature>
<accession>A0A0C2JLQ4</accession>
<proteinExistence type="predicted"/>
<evidence type="ECO:0000256" key="2">
    <source>
        <dbReference type="ARBA" id="ARBA00023163"/>
    </source>
</evidence>
<sequence length="95" mass="10194">MSCGGEHATPCSEVLAKVYSYIDGELEEGNCADIRAHLDECGPCLAEYGLEEVVKKLVAKHCGADPVPGDLRSKVLHRLEAARADLQVREGAEAE</sequence>
<dbReference type="InterPro" id="IPR041916">
    <property type="entry name" value="Anti_sigma_zinc_sf"/>
</dbReference>
<evidence type="ECO:0000313" key="5">
    <source>
        <dbReference type="Proteomes" id="UP000031675"/>
    </source>
</evidence>
<keyword evidence="1" id="KW-0805">Transcription regulation</keyword>